<sequence>MSILFRKIKRGTYKRMVRGSFRPRGRTYRRRNGRYRFLYRR</sequence>
<organism evidence="1">
    <name type="scientific">Microvirus mar12</name>
    <dbReference type="NCBI Taxonomy" id="2851144"/>
    <lineage>
        <taxon>Viruses</taxon>
        <taxon>Monodnaviria</taxon>
        <taxon>Sangervirae</taxon>
        <taxon>Phixviricota</taxon>
        <taxon>Malgrandaviricetes</taxon>
        <taxon>Petitvirales</taxon>
        <taxon>Microviridae</taxon>
    </lineage>
</organism>
<reference evidence="1" key="1">
    <citation type="submission" date="2021-04" db="EMBL/GenBank/DDBJ databases">
        <title>Genomes of microviruses identified in yellow-bellied marmot fecal samples.</title>
        <authorList>
            <person name="Varsani A."/>
            <person name="Kraberger S."/>
            <person name="Chatterjee A."/>
            <person name="Richet C."/>
            <person name="Fontenele R.S."/>
            <person name="Schmidlin K."/>
            <person name="Blumstein D.T."/>
        </authorList>
    </citation>
    <scope>NUCLEOTIDE SEQUENCE</scope>
    <source>
        <strain evidence="1">Mar12</strain>
    </source>
</reference>
<evidence type="ECO:0000313" key="1">
    <source>
        <dbReference type="EMBL" id="QXN75039.1"/>
    </source>
</evidence>
<protein>
    <submittedName>
        <fullName evidence="1">Uncharacterized protein</fullName>
    </submittedName>
</protein>
<dbReference type="EMBL" id="MZ089758">
    <property type="protein sequence ID" value="QXN75039.1"/>
    <property type="molecule type" value="Genomic_DNA"/>
</dbReference>
<proteinExistence type="predicted"/>
<name>A0A8F5RBX5_9VIRU</name>
<accession>A0A8F5RBX5</accession>